<organism evidence="1 2">
    <name type="scientific">Fictibacillus solisalsi</name>
    <dbReference type="NCBI Taxonomy" id="459525"/>
    <lineage>
        <taxon>Bacteria</taxon>
        <taxon>Bacillati</taxon>
        <taxon>Bacillota</taxon>
        <taxon>Bacilli</taxon>
        <taxon>Bacillales</taxon>
        <taxon>Fictibacillaceae</taxon>
        <taxon>Fictibacillus</taxon>
    </lineage>
</organism>
<dbReference type="RefSeq" id="WP_090240011.1">
    <property type="nucleotide sequence ID" value="NZ_FNHW01000014.1"/>
</dbReference>
<dbReference type="Proteomes" id="UP000199544">
    <property type="component" value="Unassembled WGS sequence"/>
</dbReference>
<evidence type="ECO:0000313" key="1">
    <source>
        <dbReference type="EMBL" id="SDN64061.1"/>
    </source>
</evidence>
<dbReference type="OrthoDB" id="2380109at2"/>
<accession>A0A1H0D2H4</accession>
<protein>
    <submittedName>
        <fullName evidence="1">YaaC-like Protein</fullName>
    </submittedName>
</protein>
<reference evidence="2" key="1">
    <citation type="submission" date="2016-10" db="EMBL/GenBank/DDBJ databases">
        <authorList>
            <person name="Varghese N."/>
            <person name="Submissions S."/>
        </authorList>
    </citation>
    <scope>NUCLEOTIDE SEQUENCE [LARGE SCALE GENOMIC DNA]</scope>
    <source>
        <strain evidence="2">CGMCC 1.6854</strain>
    </source>
</reference>
<sequence>MSTHKIWSMYSSFLSSSRAQKYLYSCYSSKGIEQAESKSYQNCYPFIYFLEHGKKYYDLAGTAPTELQPVLLFYGMIQLLKACILTVDPGYPENSSVLAHGVTTRKRKKKYYEFLQDEVRIQRSGLFNHFSAQLFHVKHAEGEKLKMNDIMPLIPELRDLFWQVQNETVNVAVCRKDQELMIPVEVLDGLYMNKERFLLFLNENQAITYQLLKETKEHIIVHSSKELHPLECEPFSYHSDGQYYLYGSRRDMKELNECMIHYAVLYNLSMLCRYETEWWSDIFHSYTTNDLPFIKEFLTVTQYKMPYLLGEYLRQQDLQGEGY</sequence>
<keyword evidence="2" id="KW-1185">Reference proteome</keyword>
<proteinExistence type="predicted"/>
<evidence type="ECO:0000313" key="2">
    <source>
        <dbReference type="Proteomes" id="UP000199544"/>
    </source>
</evidence>
<name>A0A1H0D2H4_9BACL</name>
<dbReference type="Pfam" id="PF14175">
    <property type="entry name" value="YaaC"/>
    <property type="match status" value="1"/>
</dbReference>
<dbReference type="STRING" id="459525.SAMN04488137_0135"/>
<dbReference type="InterPro" id="IPR026988">
    <property type="entry name" value="YaaC-like"/>
</dbReference>
<dbReference type="EMBL" id="FNHW01000014">
    <property type="protein sequence ID" value="SDN64061.1"/>
    <property type="molecule type" value="Genomic_DNA"/>
</dbReference>
<dbReference type="AlphaFoldDB" id="A0A1H0D2H4"/>
<gene>
    <name evidence="1" type="ORF">SAMN04488137_0135</name>
</gene>